<evidence type="ECO:0000313" key="2">
    <source>
        <dbReference type="EMBL" id="OQP62088.1"/>
    </source>
</evidence>
<dbReference type="Gene3D" id="2.60.40.10">
    <property type="entry name" value="Immunoglobulins"/>
    <property type="match status" value="1"/>
</dbReference>
<name>A0A1V9FUV2_9BACT</name>
<feature type="domain" description="Secretion system C-terminal sorting" evidence="1">
    <location>
        <begin position="479"/>
        <end position="554"/>
    </location>
</feature>
<dbReference type="EMBL" id="LVYD01000052">
    <property type="protein sequence ID" value="OQP62088.1"/>
    <property type="molecule type" value="Genomic_DNA"/>
</dbReference>
<protein>
    <recommendedName>
        <fullName evidence="1">Secretion system C-terminal sorting domain-containing protein</fullName>
    </recommendedName>
</protein>
<evidence type="ECO:0000313" key="3">
    <source>
        <dbReference type="Proteomes" id="UP000192796"/>
    </source>
</evidence>
<gene>
    <name evidence="2" type="ORF">A3860_29495</name>
</gene>
<proteinExistence type="predicted"/>
<organism evidence="2 3">
    <name type="scientific">Niastella vici</name>
    <dbReference type="NCBI Taxonomy" id="1703345"/>
    <lineage>
        <taxon>Bacteria</taxon>
        <taxon>Pseudomonadati</taxon>
        <taxon>Bacteroidota</taxon>
        <taxon>Chitinophagia</taxon>
        <taxon>Chitinophagales</taxon>
        <taxon>Chitinophagaceae</taxon>
        <taxon>Niastella</taxon>
    </lineage>
</organism>
<dbReference type="InterPro" id="IPR013783">
    <property type="entry name" value="Ig-like_fold"/>
</dbReference>
<dbReference type="Proteomes" id="UP000192796">
    <property type="component" value="Unassembled WGS sequence"/>
</dbReference>
<evidence type="ECO:0000259" key="1">
    <source>
        <dbReference type="Pfam" id="PF18962"/>
    </source>
</evidence>
<dbReference type="AlphaFoldDB" id="A0A1V9FUV2"/>
<dbReference type="InterPro" id="IPR026444">
    <property type="entry name" value="Secre_tail"/>
</dbReference>
<dbReference type="NCBIfam" id="TIGR04183">
    <property type="entry name" value="Por_Secre_tail"/>
    <property type="match status" value="1"/>
</dbReference>
<sequence length="556" mass="58329">MIWPGIGEVGAATQPSIRMNPLFRTHANIRWLLAINMLIFTTQAVTAQCPAGSIVNGTGTITNGTTTCITGAVSGAVQINNGGQMVVINGGNYTGNLSTNQGSIIQIQVGGQFAPSQANSFSSSITNNGTVVMNNVSLSNGAAIANSGSFTWASSWNQNVTLTVSNTACGTMTFSQGTNVGSSATINNNGVLNFSQSLTTSSGTTIDNRGRVTVSGDVNIAGTLKNQNIAVFQGSNNTFSGGSTSDSLINLGKLTVSNSLTSSIGTRNEGLMRVHGSYTINGSTFRIDNSNAQLRIGGAFSNNGQLTGNGSLHVAGSIGNNQTIAGYGAGAQRLNINQAVTNGTFSNLNVNAGLVAADTTTYVPTMANPDICTVLPLKLSSLQANYYSSQVQLNWFAYAQSNARSFTIEYSQDGQAFTAAGELAATGNDNQTTSYSYMHTPGITGTVFYRIRETDYYGNMYYSNMVAVRTGNTLLTSEVFPNPFTDILQISMQLEKAGMIQVALYDAGGRLVRKLQQSGLTGRNTIVMSNLSALLPGTYLVQVKAGENTSFRKLAK</sequence>
<reference evidence="2 3" key="1">
    <citation type="submission" date="2016-03" db="EMBL/GenBank/DDBJ databases">
        <title>Niastella vici sp. nov., isolated from farmland soil.</title>
        <authorList>
            <person name="Chen L."/>
            <person name="Wang D."/>
            <person name="Yang S."/>
            <person name="Wang G."/>
        </authorList>
    </citation>
    <scope>NUCLEOTIDE SEQUENCE [LARGE SCALE GENOMIC DNA]</scope>
    <source>
        <strain evidence="2 3">DJ57</strain>
    </source>
</reference>
<keyword evidence="3" id="KW-1185">Reference proteome</keyword>
<comment type="caution">
    <text evidence="2">The sequence shown here is derived from an EMBL/GenBank/DDBJ whole genome shotgun (WGS) entry which is preliminary data.</text>
</comment>
<dbReference type="STRING" id="1703345.A3860_29495"/>
<accession>A0A1V9FUV2</accession>
<dbReference type="Pfam" id="PF18962">
    <property type="entry name" value="Por_Secre_tail"/>
    <property type="match status" value="1"/>
</dbReference>